<protein>
    <submittedName>
        <fullName evidence="1">Uncharacterized protein</fullName>
    </submittedName>
</protein>
<gene>
    <name evidence="1" type="ORF">INT48_000137</name>
</gene>
<proteinExistence type="predicted"/>
<comment type="caution">
    <text evidence="1">The sequence shown here is derived from an EMBL/GenBank/DDBJ whole genome shotgun (WGS) entry which is preliminary data.</text>
</comment>
<name>A0A8H7SY60_9FUNG</name>
<accession>A0A8H7SY60</accession>
<reference evidence="1" key="1">
    <citation type="submission" date="2021-01" db="EMBL/GenBank/DDBJ databases">
        <title>Metabolic potential, ecology and presence of endohyphal bacteria is reflected in genomic diversity of Mucoromycotina.</title>
        <authorList>
            <person name="Muszewska A."/>
            <person name="Okrasinska A."/>
            <person name="Steczkiewicz K."/>
            <person name="Drgas O."/>
            <person name="Orlowska M."/>
            <person name="Perlinska-Lenart U."/>
            <person name="Aleksandrzak-Piekarczyk T."/>
            <person name="Szatraj K."/>
            <person name="Zielenkiewicz U."/>
            <person name="Pilsyk S."/>
            <person name="Malc E."/>
            <person name="Mieczkowski P."/>
            <person name="Kruszewska J.S."/>
            <person name="Biernat P."/>
            <person name="Pawlowska J."/>
        </authorList>
    </citation>
    <scope>NUCLEOTIDE SEQUENCE</scope>
    <source>
        <strain evidence="1">WA0000018081</strain>
    </source>
</reference>
<sequence>MVLETYDNIIENYIYNPNQYPAKIESNPLLSDKEYIRFILFNILYEDMRPIQFENDEMFKFSITWNRFLKEQVKYKSSFVVETQMIENALRKPEIVILYV</sequence>
<evidence type="ECO:0000313" key="1">
    <source>
        <dbReference type="EMBL" id="KAG2236583.1"/>
    </source>
</evidence>
<evidence type="ECO:0000313" key="2">
    <source>
        <dbReference type="Proteomes" id="UP000613177"/>
    </source>
</evidence>
<organism evidence="1 2">
    <name type="scientific">Thamnidium elegans</name>
    <dbReference type="NCBI Taxonomy" id="101142"/>
    <lineage>
        <taxon>Eukaryota</taxon>
        <taxon>Fungi</taxon>
        <taxon>Fungi incertae sedis</taxon>
        <taxon>Mucoromycota</taxon>
        <taxon>Mucoromycotina</taxon>
        <taxon>Mucoromycetes</taxon>
        <taxon>Mucorales</taxon>
        <taxon>Mucorineae</taxon>
        <taxon>Mucoraceae</taxon>
        <taxon>Thamnidium</taxon>
    </lineage>
</organism>
<dbReference type="AlphaFoldDB" id="A0A8H7SY60"/>
<keyword evidence="2" id="KW-1185">Reference proteome</keyword>
<dbReference type="EMBL" id="JAEPRE010000015">
    <property type="protein sequence ID" value="KAG2236583.1"/>
    <property type="molecule type" value="Genomic_DNA"/>
</dbReference>
<dbReference type="Proteomes" id="UP000613177">
    <property type="component" value="Unassembled WGS sequence"/>
</dbReference>